<keyword evidence="5" id="KW-0804">Transcription</keyword>
<dbReference type="RefSeq" id="WP_145195101.1">
    <property type="nucleotide sequence ID" value="NZ_CP036434.1"/>
</dbReference>
<dbReference type="GO" id="GO:0006352">
    <property type="term" value="P:DNA-templated transcription initiation"/>
    <property type="evidence" value="ECO:0007669"/>
    <property type="project" value="InterPro"/>
</dbReference>
<accession>A0A518ENH6</accession>
<dbReference type="InterPro" id="IPR013325">
    <property type="entry name" value="RNA_pol_sigma_r2"/>
</dbReference>
<evidence type="ECO:0000256" key="1">
    <source>
        <dbReference type="ARBA" id="ARBA00010641"/>
    </source>
</evidence>
<evidence type="ECO:0000313" key="8">
    <source>
        <dbReference type="EMBL" id="QDV05635.1"/>
    </source>
</evidence>
<keyword evidence="3" id="KW-0731">Sigma factor</keyword>
<keyword evidence="2" id="KW-0805">Transcription regulation</keyword>
<dbReference type="NCBIfam" id="TIGR02937">
    <property type="entry name" value="sigma70-ECF"/>
    <property type="match status" value="1"/>
</dbReference>
<keyword evidence="4" id="KW-0238">DNA-binding</keyword>
<dbReference type="Pfam" id="PF08281">
    <property type="entry name" value="Sigma70_r4_2"/>
    <property type="match status" value="1"/>
</dbReference>
<evidence type="ECO:0000256" key="6">
    <source>
        <dbReference type="SAM" id="MobiDB-lite"/>
    </source>
</evidence>
<evidence type="ECO:0000259" key="7">
    <source>
        <dbReference type="Pfam" id="PF08281"/>
    </source>
</evidence>
<dbReference type="InterPro" id="IPR039425">
    <property type="entry name" value="RNA_pol_sigma-70-like"/>
</dbReference>
<proteinExistence type="inferred from homology"/>
<dbReference type="OrthoDB" id="265533at2"/>
<feature type="domain" description="RNA polymerase sigma factor 70 region 4 type 2" evidence="7">
    <location>
        <begin position="118"/>
        <end position="163"/>
    </location>
</feature>
<dbReference type="PANTHER" id="PTHR43133:SF8">
    <property type="entry name" value="RNA POLYMERASE SIGMA FACTOR HI_1459-RELATED"/>
    <property type="match status" value="1"/>
</dbReference>
<dbReference type="InterPro" id="IPR014284">
    <property type="entry name" value="RNA_pol_sigma-70_dom"/>
</dbReference>
<dbReference type="InterPro" id="IPR036388">
    <property type="entry name" value="WH-like_DNA-bd_sf"/>
</dbReference>
<protein>
    <submittedName>
        <fullName evidence="8">RNA polymerase sigma factor</fullName>
    </submittedName>
</protein>
<gene>
    <name evidence="8" type="ORF">Poly30_11340</name>
</gene>
<keyword evidence="9" id="KW-1185">Reference proteome</keyword>
<dbReference type="SUPFAM" id="SSF88659">
    <property type="entry name" value="Sigma3 and sigma4 domains of RNA polymerase sigma factors"/>
    <property type="match status" value="1"/>
</dbReference>
<dbReference type="GO" id="GO:0003677">
    <property type="term" value="F:DNA binding"/>
    <property type="evidence" value="ECO:0007669"/>
    <property type="project" value="UniProtKB-KW"/>
</dbReference>
<dbReference type="EMBL" id="CP036434">
    <property type="protein sequence ID" value="QDV05635.1"/>
    <property type="molecule type" value="Genomic_DNA"/>
</dbReference>
<sequence length="177" mass="19926">MSKNPPQMVTEADFERWIDAFRGPLVGLLASWGSDWAAAEELAVDAFAEAWVGRERFRGDPQDLGAAGAWLKGIAFRLRGAQQRRLRRLPTLSAERPEPAAPEEEPDERREHLALGFARLKPEHQTVLRMYYLEETSAAEVAALLGLTPKAVEARLYQARKALRVKVHQVRKEEVTA</sequence>
<feature type="region of interest" description="Disordered" evidence="6">
    <location>
        <begin position="88"/>
        <end position="109"/>
    </location>
</feature>
<evidence type="ECO:0000256" key="4">
    <source>
        <dbReference type="ARBA" id="ARBA00023125"/>
    </source>
</evidence>
<dbReference type="GO" id="GO:0016987">
    <property type="term" value="F:sigma factor activity"/>
    <property type="evidence" value="ECO:0007669"/>
    <property type="project" value="UniProtKB-KW"/>
</dbReference>
<dbReference type="PANTHER" id="PTHR43133">
    <property type="entry name" value="RNA POLYMERASE ECF-TYPE SIGMA FACTO"/>
    <property type="match status" value="1"/>
</dbReference>
<dbReference type="InterPro" id="IPR013249">
    <property type="entry name" value="RNA_pol_sigma70_r4_t2"/>
</dbReference>
<dbReference type="Gene3D" id="1.10.1740.10">
    <property type="match status" value="1"/>
</dbReference>
<comment type="similarity">
    <text evidence="1">Belongs to the sigma-70 factor family. ECF subfamily.</text>
</comment>
<evidence type="ECO:0000313" key="9">
    <source>
        <dbReference type="Proteomes" id="UP000320390"/>
    </source>
</evidence>
<dbReference type="Gene3D" id="1.10.10.10">
    <property type="entry name" value="Winged helix-like DNA-binding domain superfamily/Winged helix DNA-binding domain"/>
    <property type="match status" value="1"/>
</dbReference>
<name>A0A518ENH6_9BACT</name>
<dbReference type="SUPFAM" id="SSF88946">
    <property type="entry name" value="Sigma2 domain of RNA polymerase sigma factors"/>
    <property type="match status" value="1"/>
</dbReference>
<dbReference type="Proteomes" id="UP000320390">
    <property type="component" value="Chromosome"/>
</dbReference>
<evidence type="ECO:0000256" key="5">
    <source>
        <dbReference type="ARBA" id="ARBA00023163"/>
    </source>
</evidence>
<dbReference type="CDD" id="cd06171">
    <property type="entry name" value="Sigma70_r4"/>
    <property type="match status" value="1"/>
</dbReference>
<dbReference type="AlphaFoldDB" id="A0A518ENH6"/>
<organism evidence="8 9">
    <name type="scientific">Saltatorellus ferox</name>
    <dbReference type="NCBI Taxonomy" id="2528018"/>
    <lineage>
        <taxon>Bacteria</taxon>
        <taxon>Pseudomonadati</taxon>
        <taxon>Planctomycetota</taxon>
        <taxon>Planctomycetia</taxon>
        <taxon>Planctomycetia incertae sedis</taxon>
        <taxon>Saltatorellus</taxon>
    </lineage>
</organism>
<dbReference type="InterPro" id="IPR013324">
    <property type="entry name" value="RNA_pol_sigma_r3/r4-like"/>
</dbReference>
<evidence type="ECO:0000256" key="2">
    <source>
        <dbReference type="ARBA" id="ARBA00023015"/>
    </source>
</evidence>
<reference evidence="8 9" key="1">
    <citation type="submission" date="2019-02" db="EMBL/GenBank/DDBJ databases">
        <title>Deep-cultivation of Planctomycetes and their phenomic and genomic characterization uncovers novel biology.</title>
        <authorList>
            <person name="Wiegand S."/>
            <person name="Jogler M."/>
            <person name="Boedeker C."/>
            <person name="Pinto D."/>
            <person name="Vollmers J."/>
            <person name="Rivas-Marin E."/>
            <person name="Kohn T."/>
            <person name="Peeters S.H."/>
            <person name="Heuer A."/>
            <person name="Rast P."/>
            <person name="Oberbeckmann S."/>
            <person name="Bunk B."/>
            <person name="Jeske O."/>
            <person name="Meyerdierks A."/>
            <person name="Storesund J.E."/>
            <person name="Kallscheuer N."/>
            <person name="Luecker S."/>
            <person name="Lage O.M."/>
            <person name="Pohl T."/>
            <person name="Merkel B.J."/>
            <person name="Hornburger P."/>
            <person name="Mueller R.-W."/>
            <person name="Bruemmer F."/>
            <person name="Labrenz M."/>
            <person name="Spormann A.M."/>
            <person name="Op den Camp H."/>
            <person name="Overmann J."/>
            <person name="Amann R."/>
            <person name="Jetten M.S.M."/>
            <person name="Mascher T."/>
            <person name="Medema M.H."/>
            <person name="Devos D.P."/>
            <person name="Kaster A.-K."/>
            <person name="Ovreas L."/>
            <person name="Rohde M."/>
            <person name="Galperin M.Y."/>
            <person name="Jogler C."/>
        </authorList>
    </citation>
    <scope>NUCLEOTIDE SEQUENCE [LARGE SCALE GENOMIC DNA]</scope>
    <source>
        <strain evidence="8 9">Poly30</strain>
    </source>
</reference>
<evidence type="ECO:0000256" key="3">
    <source>
        <dbReference type="ARBA" id="ARBA00023082"/>
    </source>
</evidence>